<evidence type="ECO:0008006" key="4">
    <source>
        <dbReference type="Google" id="ProtNLM"/>
    </source>
</evidence>
<comment type="caution">
    <text evidence="2">The sequence shown here is derived from an EMBL/GenBank/DDBJ whole genome shotgun (WGS) entry which is preliminary data.</text>
</comment>
<evidence type="ECO:0000313" key="3">
    <source>
        <dbReference type="Proteomes" id="UP000321083"/>
    </source>
</evidence>
<dbReference type="Pfam" id="PF14063">
    <property type="entry name" value="DUF4254"/>
    <property type="match status" value="1"/>
</dbReference>
<dbReference type="Proteomes" id="UP000321083">
    <property type="component" value="Unassembled WGS sequence"/>
</dbReference>
<feature type="non-terminal residue" evidence="2">
    <location>
        <position position="1"/>
    </location>
</feature>
<dbReference type="AlphaFoldDB" id="A0A5C6M472"/>
<evidence type="ECO:0000256" key="1">
    <source>
        <dbReference type="SAM" id="Coils"/>
    </source>
</evidence>
<proteinExistence type="predicted"/>
<reference evidence="2 3" key="2">
    <citation type="submission" date="2019-08" db="EMBL/GenBank/DDBJ databases">
        <authorList>
            <person name="Henke P."/>
        </authorList>
    </citation>
    <scope>NUCLEOTIDE SEQUENCE [LARGE SCALE GENOMIC DNA]</scope>
    <source>
        <strain evidence="2">Phe10_nw2017</strain>
    </source>
</reference>
<dbReference type="InterPro" id="IPR025350">
    <property type="entry name" value="DUF4254"/>
</dbReference>
<protein>
    <recommendedName>
        <fullName evidence="4">DUF4254 domain-containing protein</fullName>
    </recommendedName>
</protein>
<keyword evidence="1" id="KW-0175">Coiled coil</keyword>
<accession>A0A5C6M472</accession>
<gene>
    <name evidence="2" type="ORF">E3A20_12980</name>
</gene>
<dbReference type="EMBL" id="SRHE01000234">
    <property type="protein sequence ID" value="TWW09570.1"/>
    <property type="molecule type" value="Genomic_DNA"/>
</dbReference>
<reference evidence="2 3" key="1">
    <citation type="submission" date="2019-08" db="EMBL/GenBank/DDBJ databases">
        <title>100 year-old enigma solved: identification of Planctomyces bekefii, the type genus and species of the phylum Planctomycetes.</title>
        <authorList>
            <person name="Svetlana D.N."/>
            <person name="Overmann J."/>
        </authorList>
    </citation>
    <scope>NUCLEOTIDE SEQUENCE [LARGE SCALE GENOMIC DNA]</scope>
    <source>
        <strain evidence="2">Phe10_nw2017</strain>
    </source>
</reference>
<feature type="coiled-coil region" evidence="1">
    <location>
        <begin position="58"/>
        <end position="85"/>
    </location>
</feature>
<organism evidence="2 3">
    <name type="scientific">Planctomyces bekefii</name>
    <dbReference type="NCBI Taxonomy" id="1653850"/>
    <lineage>
        <taxon>Bacteria</taxon>
        <taxon>Pseudomonadati</taxon>
        <taxon>Planctomycetota</taxon>
        <taxon>Planctomycetia</taxon>
        <taxon>Planctomycetales</taxon>
        <taxon>Planctomycetaceae</taxon>
        <taxon>Planctomyces</taxon>
    </lineage>
</organism>
<keyword evidence="3" id="KW-1185">Reference proteome</keyword>
<name>A0A5C6M472_9PLAN</name>
<sequence>VQEILAAHALWTTAWHQAPPENSESGILALARQNHFENFSLWHEEDIARRDDLGPERIRQAKRTIDRHNQRRNDLVEQIDKHLVQTLQPRESGCPFNSETPGMMVDRLSILALKEYHMYEETLRFDAAPEHRERCSTRLNVIRRQIQDLAVALSDLLAEVQQGTRSFRVYFQFKMYNDTELNPQLRKAA</sequence>
<evidence type="ECO:0000313" key="2">
    <source>
        <dbReference type="EMBL" id="TWW09570.1"/>
    </source>
</evidence>